<reference evidence="2 3" key="2">
    <citation type="submission" date="2020-03" db="EMBL/GenBank/DDBJ databases">
        <authorList>
            <person name="Ichikawa N."/>
            <person name="Kimura A."/>
            <person name="Kitahashi Y."/>
            <person name="Uohara A."/>
        </authorList>
    </citation>
    <scope>NUCLEOTIDE SEQUENCE [LARGE SCALE GENOMIC DNA]</scope>
    <source>
        <strain evidence="2 3">NBRC 108638</strain>
    </source>
</reference>
<evidence type="ECO:0008006" key="4">
    <source>
        <dbReference type="Google" id="ProtNLM"/>
    </source>
</evidence>
<evidence type="ECO:0000313" key="2">
    <source>
        <dbReference type="EMBL" id="GFJ90807.1"/>
    </source>
</evidence>
<gene>
    <name evidence="2" type="ORF">Prum_044490</name>
</gene>
<proteinExistence type="predicted"/>
<sequence>MRKRTVFGIAAGTAAAGAATLAYASLIERNMFTLRRYDVPVLALDAEPMRILHLSDMHMTPASGASRTGSPPSRRPTPTWSS</sequence>
<keyword evidence="3" id="KW-1185">Reference proteome</keyword>
<comment type="caution">
    <text evidence="2">The sequence shown here is derived from an EMBL/GenBank/DDBJ whole genome shotgun (WGS) entry which is preliminary data.</text>
</comment>
<dbReference type="EMBL" id="BLPG01000001">
    <property type="protein sequence ID" value="GFJ90807.1"/>
    <property type="molecule type" value="Genomic_DNA"/>
</dbReference>
<organism evidence="2 3">
    <name type="scientific">Phytohabitans rumicis</name>
    <dbReference type="NCBI Taxonomy" id="1076125"/>
    <lineage>
        <taxon>Bacteria</taxon>
        <taxon>Bacillati</taxon>
        <taxon>Actinomycetota</taxon>
        <taxon>Actinomycetes</taxon>
        <taxon>Micromonosporales</taxon>
        <taxon>Micromonosporaceae</taxon>
    </lineage>
</organism>
<dbReference type="Proteomes" id="UP000482960">
    <property type="component" value="Unassembled WGS sequence"/>
</dbReference>
<feature type="compositionally biased region" description="Low complexity" evidence="1">
    <location>
        <begin position="61"/>
        <end position="82"/>
    </location>
</feature>
<name>A0A6V8L9T5_9ACTN</name>
<dbReference type="AlphaFoldDB" id="A0A6V8L9T5"/>
<protein>
    <recommendedName>
        <fullName evidence="4">Calcineurin-like phosphoesterase domain-containing protein</fullName>
    </recommendedName>
</protein>
<evidence type="ECO:0000256" key="1">
    <source>
        <dbReference type="SAM" id="MobiDB-lite"/>
    </source>
</evidence>
<feature type="region of interest" description="Disordered" evidence="1">
    <location>
        <begin position="57"/>
        <end position="82"/>
    </location>
</feature>
<evidence type="ECO:0000313" key="3">
    <source>
        <dbReference type="Proteomes" id="UP000482960"/>
    </source>
</evidence>
<reference evidence="2 3" key="1">
    <citation type="submission" date="2020-03" db="EMBL/GenBank/DDBJ databases">
        <title>Whole genome shotgun sequence of Phytohabitans rumicis NBRC 108638.</title>
        <authorList>
            <person name="Komaki H."/>
            <person name="Tamura T."/>
        </authorList>
    </citation>
    <scope>NUCLEOTIDE SEQUENCE [LARGE SCALE GENOMIC DNA]</scope>
    <source>
        <strain evidence="2 3">NBRC 108638</strain>
    </source>
</reference>
<accession>A0A6V8L9T5</accession>